<evidence type="ECO:0000313" key="1">
    <source>
        <dbReference type="EMBL" id="QLG28200.1"/>
    </source>
</evidence>
<gene>
    <name evidence="1" type="ORF">HUG10_11840</name>
</gene>
<accession>A0A7D5KUZ8</accession>
<sequence length="50" mass="5570">MKPAPRVCPRCGATDSYRARYTTGGGWRVSHYVCDECGRRHDPREEAGTG</sequence>
<evidence type="ECO:0008006" key="3">
    <source>
        <dbReference type="Google" id="ProtNLM"/>
    </source>
</evidence>
<reference evidence="1 2" key="1">
    <citation type="submission" date="2020-07" db="EMBL/GenBank/DDBJ databases">
        <title>Gai3-2, isolated from salt lake.</title>
        <authorList>
            <person name="Cui H."/>
            <person name="Shi X."/>
        </authorList>
    </citation>
    <scope>NUCLEOTIDE SEQUENCE [LARGE SCALE GENOMIC DNA]</scope>
    <source>
        <strain evidence="1 2">Gai3-2</strain>
    </source>
</reference>
<name>A0A7D5KUZ8_9EURY</name>
<dbReference type="SUPFAM" id="SSF144020">
    <property type="entry name" value="FdhE-like"/>
    <property type="match status" value="1"/>
</dbReference>
<dbReference type="RefSeq" id="WP_179169775.1">
    <property type="nucleotide sequence ID" value="NZ_CP058529.1"/>
</dbReference>
<protein>
    <recommendedName>
        <fullName evidence="3">Small CPxCG-related zinc finger protein</fullName>
    </recommendedName>
</protein>
<organism evidence="1 2">
    <name type="scientific">Halorarum halophilum</name>
    <dbReference type="NCBI Taxonomy" id="2743090"/>
    <lineage>
        <taxon>Archaea</taxon>
        <taxon>Methanobacteriati</taxon>
        <taxon>Methanobacteriota</taxon>
        <taxon>Stenosarchaea group</taxon>
        <taxon>Halobacteria</taxon>
        <taxon>Halobacteriales</taxon>
        <taxon>Haloferacaceae</taxon>
        <taxon>Halorarum</taxon>
    </lineage>
</organism>
<dbReference type="EMBL" id="CP058529">
    <property type="protein sequence ID" value="QLG28200.1"/>
    <property type="molecule type" value="Genomic_DNA"/>
</dbReference>
<dbReference type="OrthoDB" id="283968at2157"/>
<dbReference type="KEGG" id="halg:HUG10_11840"/>
<dbReference type="Proteomes" id="UP000509750">
    <property type="component" value="Chromosome"/>
</dbReference>
<dbReference type="InterPro" id="IPR024064">
    <property type="entry name" value="FdhE-like_sf"/>
</dbReference>
<keyword evidence="2" id="KW-1185">Reference proteome</keyword>
<proteinExistence type="predicted"/>
<dbReference type="AlphaFoldDB" id="A0A7D5KUZ8"/>
<dbReference type="GeneID" id="56029535"/>
<evidence type="ECO:0000313" key="2">
    <source>
        <dbReference type="Proteomes" id="UP000509750"/>
    </source>
</evidence>